<dbReference type="InterPro" id="IPR000030">
    <property type="entry name" value="PPE_dom"/>
</dbReference>
<dbReference type="InterPro" id="IPR038332">
    <property type="entry name" value="PPE_sf"/>
</dbReference>
<name>A0A4R5WTS1_9MYCO</name>
<reference evidence="5" key="1">
    <citation type="submission" date="2023-06" db="EMBL/GenBank/DDBJ databases">
        <title>Identification of two novel mycobacterium reveal diversities and complexities of Mycobacterium gordonae clade.</title>
        <authorList>
            <person name="Matsumoto Y."/>
            <person name="Nakamura S."/>
            <person name="Motooka D."/>
            <person name="Fukushima K."/>
        </authorList>
    </citation>
    <scope>NUCLEOTIDE SEQUENCE</scope>
    <source>
        <strain evidence="5">TY812</strain>
    </source>
</reference>
<dbReference type="SUPFAM" id="SSF140459">
    <property type="entry name" value="PE/PPE dimer-like"/>
    <property type="match status" value="1"/>
</dbReference>
<dbReference type="AlphaFoldDB" id="A0A4R5WTS1"/>
<gene>
    <name evidence="5" type="ORF">QXL92_08990</name>
</gene>
<accession>A0A4R5WTS1</accession>
<feature type="domain" description="PPE" evidence="3">
    <location>
        <begin position="2"/>
        <end position="164"/>
    </location>
</feature>
<evidence type="ECO:0000259" key="3">
    <source>
        <dbReference type="Pfam" id="PF00823"/>
    </source>
</evidence>
<dbReference type="PANTHER" id="PTHR46766:SF1">
    <property type="entry name" value="GLUTAMINE-RICH PROTEIN 2"/>
    <property type="match status" value="1"/>
</dbReference>
<evidence type="ECO:0000256" key="2">
    <source>
        <dbReference type="SAM" id="MobiDB-lite"/>
    </source>
</evidence>
<evidence type="ECO:0000313" key="6">
    <source>
        <dbReference type="Proteomes" id="UP001229081"/>
    </source>
</evidence>
<organism evidence="5 6">
    <name type="scientific">Mycobacterium paragordonae</name>
    <dbReference type="NCBI Taxonomy" id="1389713"/>
    <lineage>
        <taxon>Bacteria</taxon>
        <taxon>Bacillati</taxon>
        <taxon>Actinomycetota</taxon>
        <taxon>Actinomycetes</taxon>
        <taxon>Mycobacteriales</taxon>
        <taxon>Mycobacteriaceae</taxon>
        <taxon>Mycobacterium</taxon>
    </lineage>
</organism>
<dbReference type="RefSeq" id="WP_133438339.1">
    <property type="nucleotide sequence ID" value="NZ_JAUFSA010000001.1"/>
</dbReference>
<dbReference type="Proteomes" id="UP001229081">
    <property type="component" value="Unassembled WGS sequence"/>
</dbReference>
<dbReference type="Pfam" id="PF12484">
    <property type="entry name" value="PPE-SVP"/>
    <property type="match status" value="1"/>
</dbReference>
<comment type="similarity">
    <text evidence="1">Belongs to the mycobacterial PPE family.</text>
</comment>
<feature type="domain" description="PPE family C-terminal" evidence="4">
    <location>
        <begin position="305"/>
        <end position="385"/>
    </location>
</feature>
<proteinExistence type="inferred from homology"/>
<protein>
    <submittedName>
        <fullName evidence="5">PPE family protein</fullName>
    </submittedName>
</protein>
<dbReference type="FunFam" id="1.20.1260.20:FF:000001">
    <property type="entry name" value="PPE family protein PPE41"/>
    <property type="match status" value="1"/>
</dbReference>
<comment type="caution">
    <text evidence="5">The sequence shown here is derived from an EMBL/GenBank/DDBJ whole genome shotgun (WGS) entry which is preliminary data.</text>
</comment>
<dbReference type="Gene3D" id="1.20.1260.20">
    <property type="entry name" value="PPE superfamily"/>
    <property type="match status" value="1"/>
</dbReference>
<evidence type="ECO:0000313" key="5">
    <source>
        <dbReference type="EMBL" id="MDP7734877.1"/>
    </source>
</evidence>
<evidence type="ECO:0000256" key="1">
    <source>
        <dbReference type="ARBA" id="ARBA00010652"/>
    </source>
</evidence>
<dbReference type="Pfam" id="PF00823">
    <property type="entry name" value="PPE"/>
    <property type="match status" value="1"/>
</dbReference>
<dbReference type="GO" id="GO:0052572">
    <property type="term" value="P:response to host immune response"/>
    <property type="evidence" value="ECO:0007669"/>
    <property type="project" value="TreeGrafter"/>
</dbReference>
<dbReference type="InterPro" id="IPR022171">
    <property type="entry name" value="PPE_C"/>
</dbReference>
<sequence>MDFAVLPPEINSGRMYAGAGSGPLVAAAAAWEALAAELDSTAAAYRAVIAELTGGPWVGPSSTSMTAAAVPYVSWMSATAAQTGQTAAQLKSAVAAYEAAFAATVPPAEIEVNRALLAALVATNLLGQNTAAIAATEAQYAQMWAQDAAAMFGYAAASAVATTLAPFATPPQNTNPSGSVTQAAAVGQAAAAPAGSAQSTLAQMAAVPNLLQGLAAPGSVDPLTLLHTFATSPLGMAINRFGTDVGNVATEFSGFAFVASGITPFFVSLYPLALPPSAAAAASDVSGGATGPALVGSGAQEGPVAAGVGEAATVGKLSVPQSWVESPNIRLAATALPTAGAAGAPQAEAAGVGSGFGIPPVGSWVNAPRGTGEPASRAAARSKMLPPWVTETSGRSAGPATPERPPTVASALSEHERDEMAQLRRELNELATERDAAARLIKEAML</sequence>
<dbReference type="PANTHER" id="PTHR46766">
    <property type="entry name" value="GLUTAMINE-RICH PROTEIN 2"/>
    <property type="match status" value="1"/>
</dbReference>
<feature type="region of interest" description="Disordered" evidence="2">
    <location>
        <begin position="369"/>
        <end position="419"/>
    </location>
</feature>
<dbReference type="EMBL" id="JAUFSA010000001">
    <property type="protein sequence ID" value="MDP7734877.1"/>
    <property type="molecule type" value="Genomic_DNA"/>
</dbReference>
<evidence type="ECO:0000259" key="4">
    <source>
        <dbReference type="Pfam" id="PF12484"/>
    </source>
</evidence>